<keyword evidence="1" id="KW-1133">Transmembrane helix</keyword>
<evidence type="ECO:0000256" key="1">
    <source>
        <dbReference type="SAM" id="Phobius"/>
    </source>
</evidence>
<name>A0A8I6YC59_HORVV</name>
<reference evidence="2" key="3">
    <citation type="submission" date="2022-01" db="UniProtKB">
        <authorList>
            <consortium name="EnsemblPlants"/>
        </authorList>
    </citation>
    <scope>IDENTIFICATION</scope>
    <source>
        <strain evidence="2">subsp. vulgare</strain>
    </source>
</reference>
<dbReference type="Proteomes" id="UP000011116">
    <property type="component" value="Chromosome 6H"/>
</dbReference>
<proteinExistence type="predicted"/>
<evidence type="ECO:0000313" key="3">
    <source>
        <dbReference type="Proteomes" id="UP000011116"/>
    </source>
</evidence>
<feature type="transmembrane region" description="Helical" evidence="1">
    <location>
        <begin position="51"/>
        <end position="78"/>
    </location>
</feature>
<keyword evidence="3" id="KW-1185">Reference proteome</keyword>
<dbReference type="Gene3D" id="3.40.395.10">
    <property type="entry name" value="Adenoviral Proteinase, Chain A"/>
    <property type="match status" value="1"/>
</dbReference>
<dbReference type="Gramene" id="HORVU.MOREX.r3.6HG0571870.1">
    <property type="protein sequence ID" value="HORVU.MOREX.r3.6HG0571870.1"/>
    <property type="gene ID" value="HORVU.MOREX.r3.6HG0571870"/>
</dbReference>
<keyword evidence="1" id="KW-0812">Transmembrane</keyword>
<organism evidence="2 3">
    <name type="scientific">Hordeum vulgare subsp. vulgare</name>
    <name type="common">Domesticated barley</name>
    <dbReference type="NCBI Taxonomy" id="112509"/>
    <lineage>
        <taxon>Eukaryota</taxon>
        <taxon>Viridiplantae</taxon>
        <taxon>Streptophyta</taxon>
        <taxon>Embryophyta</taxon>
        <taxon>Tracheophyta</taxon>
        <taxon>Spermatophyta</taxon>
        <taxon>Magnoliopsida</taxon>
        <taxon>Liliopsida</taxon>
        <taxon>Poales</taxon>
        <taxon>Poaceae</taxon>
        <taxon>BOP clade</taxon>
        <taxon>Pooideae</taxon>
        <taxon>Triticodae</taxon>
        <taxon>Triticeae</taxon>
        <taxon>Hordeinae</taxon>
        <taxon>Hordeum</taxon>
    </lineage>
</organism>
<evidence type="ECO:0000313" key="2">
    <source>
        <dbReference type="EnsemblPlants" id="HORVU.MOREX.r3.6HG0571870.1"/>
    </source>
</evidence>
<accession>A0A8I6YC59</accession>
<reference evidence="3" key="1">
    <citation type="journal article" date="2012" name="Nature">
        <title>A physical, genetic and functional sequence assembly of the barley genome.</title>
        <authorList>
            <consortium name="The International Barley Genome Sequencing Consortium"/>
            <person name="Mayer K.F."/>
            <person name="Waugh R."/>
            <person name="Brown J.W."/>
            <person name="Schulman A."/>
            <person name="Langridge P."/>
            <person name="Platzer M."/>
            <person name="Fincher G.B."/>
            <person name="Muehlbauer G.J."/>
            <person name="Sato K."/>
            <person name="Close T.J."/>
            <person name="Wise R.P."/>
            <person name="Stein N."/>
        </authorList>
    </citation>
    <scope>NUCLEOTIDE SEQUENCE [LARGE SCALE GENOMIC DNA]</scope>
    <source>
        <strain evidence="3">cv. Morex</strain>
    </source>
</reference>
<reference evidence="2" key="2">
    <citation type="submission" date="2020-10" db="EMBL/GenBank/DDBJ databases">
        <authorList>
            <person name="Scholz U."/>
            <person name="Mascher M."/>
            <person name="Fiebig A."/>
        </authorList>
    </citation>
    <scope>NUCLEOTIDE SEQUENCE [LARGE SCALE GENOMIC DNA]</scope>
    <source>
        <strain evidence="2">cv. Morex</strain>
    </source>
</reference>
<sequence>MMVENLKQLWNAAGLRNMGFRHYEIAYPNLPKQDGELVTTPMLYFKHMLVFFFHFNMFGIFLIHFHSCVSDACGIFVLKWLENWRSRNAMQTVFRQEDVKDARIRLAIDILFSQHNILTEGKRIVKDF</sequence>
<keyword evidence="1" id="KW-0472">Membrane</keyword>
<dbReference type="EnsemblPlants" id="HORVU.MOREX.r3.6HG0571870.1">
    <property type="protein sequence ID" value="HORVU.MOREX.r3.6HG0571870.1"/>
    <property type="gene ID" value="HORVU.MOREX.r3.6HG0571870"/>
</dbReference>
<protein>
    <submittedName>
        <fullName evidence="2">Uncharacterized protein</fullName>
    </submittedName>
</protein>
<dbReference type="AlphaFoldDB" id="A0A8I6YC59"/>